<dbReference type="EMBL" id="CP042425">
    <property type="protein sequence ID" value="QEL13201.1"/>
    <property type="molecule type" value="Genomic_DNA"/>
</dbReference>
<evidence type="ECO:0000256" key="1">
    <source>
        <dbReference type="SAM" id="MobiDB-lite"/>
    </source>
</evidence>
<keyword evidence="4" id="KW-1185">Reference proteome</keyword>
<evidence type="ECO:0000313" key="4">
    <source>
        <dbReference type="Proteomes" id="UP000324974"/>
    </source>
</evidence>
<evidence type="ECO:0000313" key="3">
    <source>
        <dbReference type="EMBL" id="QEL13201.1"/>
    </source>
</evidence>
<keyword evidence="2" id="KW-0732">Signal</keyword>
<dbReference type="InterPro" id="IPR013783">
    <property type="entry name" value="Ig-like_fold"/>
</dbReference>
<dbReference type="OrthoDB" id="237792at2"/>
<dbReference type="Proteomes" id="UP000324974">
    <property type="component" value="Chromosome"/>
</dbReference>
<feature type="compositionally biased region" description="Low complexity" evidence="1">
    <location>
        <begin position="829"/>
        <end position="844"/>
    </location>
</feature>
<sequence length="844" mass="89706">MRLFALVALLLVASSAVAADPHLNGLTPFGGQRGTEVVATFSGQNLNDAPEVMVYYPGITVTKTEVLSKDQIRVTMKLAVDCRLGEHGFRVRTSSGISDFRTFWVGALPVVPEVEPNNEFEKPQVLAMNSTVQGSISPEDVDYYIVECKKGQRLSVEIVGMRLGHTFFDPYVAILNDKRFELAIGDDSPLNGQDGGCSIVCPNDGKYIVMVRDSAYVGSGSYLLHVGHFPRPTAVVPAGGRPGEELEVRFIGDPAGEIRQKVKLPATADGNFRLNVSTVDGDHPSGMKFRVEPLPNAIETANANTPATALTGTAPCAFNGIISAAGETDFLRFAGKKGQTFDIHCYARRIGSPLDSVMTLHPWANNAVGGAIVGNDDSPFGPDSYFRTTLPQDGEYVLAVHDHLRKGGPDYFYRVEVTAPEPQTNTNIPKADGNNAANQTRQTISVPKGNRYATLVIAARGDWSGQAAIGFDKLPAGVTTLSDPVEPGQGATPVVFEAKADAPVGGVLADMQAKSVNPAEKPKSQTQLDVNFSLGQNNNPFHRHITDRIAVAVTETVPFSIEVVEPKVPLVQNGSMLLKVVAKRAPGFTAAISVSPVFTPPGMGIAGQTIIPENATECLVNMNAAPNALTRKWRTAFTGLANCTTTPAGHKPNDPVTAQSNGPVMVSSQLFMLEIAPPFVTFAQDRAAVDQGAKGQLFGKLTVNTPFDGKARATLIGLPAKVTAPVVEFTKDSKDITFEVTTDKTSPAGKHSVYVQVVIEKNGETIAHSVGGNELRIDVPLPPKVAVAAPPTPKPATPAPAPAAPPVVKRLTRLEQLRLEQEEREKAAKASVPAAAPAKPEGKK</sequence>
<accession>A0A5C1A245</accession>
<evidence type="ECO:0000256" key="2">
    <source>
        <dbReference type="SAM" id="SignalP"/>
    </source>
</evidence>
<dbReference type="AlphaFoldDB" id="A0A5C1A245"/>
<protein>
    <submittedName>
        <fullName evidence="3">Peptidase</fullName>
    </submittedName>
</protein>
<dbReference type="Gene3D" id="2.60.120.380">
    <property type="match status" value="2"/>
</dbReference>
<feature type="chain" id="PRO_5022743337" evidence="2">
    <location>
        <begin position="19"/>
        <end position="844"/>
    </location>
</feature>
<gene>
    <name evidence="3" type="ORF">PX52LOC_00054</name>
</gene>
<dbReference type="RefSeq" id="WP_149108189.1">
    <property type="nucleotide sequence ID" value="NZ_CP042425.1"/>
</dbReference>
<reference evidence="4" key="1">
    <citation type="submission" date="2019-08" db="EMBL/GenBank/DDBJ databases">
        <title>Limnoglobus roseus gen. nov., sp. nov., a novel freshwater planctomycete with a giant genome from the family Gemmataceae.</title>
        <authorList>
            <person name="Kulichevskaya I.S."/>
            <person name="Naumoff D.G."/>
            <person name="Miroshnikov K."/>
            <person name="Ivanova A."/>
            <person name="Philippov D.A."/>
            <person name="Hakobyan A."/>
            <person name="Rijpstra I.C."/>
            <person name="Sinninghe Damste J.S."/>
            <person name="Liesack W."/>
            <person name="Dedysh S.N."/>
        </authorList>
    </citation>
    <scope>NUCLEOTIDE SEQUENCE [LARGE SCALE GENOMIC DNA]</scope>
    <source>
        <strain evidence="4">PX52</strain>
    </source>
</reference>
<proteinExistence type="predicted"/>
<dbReference type="Gene3D" id="2.60.40.10">
    <property type="entry name" value="Immunoglobulins"/>
    <property type="match status" value="1"/>
</dbReference>
<dbReference type="KEGG" id="lrs:PX52LOC_00054"/>
<feature type="compositionally biased region" description="Basic and acidic residues" evidence="1">
    <location>
        <begin position="817"/>
        <end position="828"/>
    </location>
</feature>
<organism evidence="3 4">
    <name type="scientific">Limnoglobus roseus</name>
    <dbReference type="NCBI Taxonomy" id="2598579"/>
    <lineage>
        <taxon>Bacteria</taxon>
        <taxon>Pseudomonadati</taxon>
        <taxon>Planctomycetota</taxon>
        <taxon>Planctomycetia</taxon>
        <taxon>Gemmatales</taxon>
        <taxon>Gemmataceae</taxon>
        <taxon>Limnoglobus</taxon>
    </lineage>
</organism>
<name>A0A5C1A245_9BACT</name>
<feature type="region of interest" description="Disordered" evidence="1">
    <location>
        <begin position="817"/>
        <end position="844"/>
    </location>
</feature>
<feature type="signal peptide" evidence="2">
    <location>
        <begin position="1"/>
        <end position="18"/>
    </location>
</feature>